<protein>
    <submittedName>
        <fullName evidence="4">Sugar ABC transporter substrate-binding protein</fullName>
    </submittedName>
</protein>
<keyword evidence="3" id="KW-0732">Signal</keyword>
<dbReference type="Proteomes" id="UP000683429">
    <property type="component" value="Chromosome"/>
</dbReference>
<gene>
    <name evidence="4" type="ORF">KP014_13165</name>
</gene>
<dbReference type="Pfam" id="PF01547">
    <property type="entry name" value="SBP_bac_1"/>
    <property type="match status" value="1"/>
</dbReference>
<dbReference type="CDD" id="cd13585">
    <property type="entry name" value="PBP2_TMBP_like"/>
    <property type="match status" value="1"/>
</dbReference>
<evidence type="ECO:0000256" key="3">
    <source>
        <dbReference type="ARBA" id="ARBA00022729"/>
    </source>
</evidence>
<reference evidence="4 5" key="1">
    <citation type="submission" date="2021-06" db="EMBL/GenBank/DDBJ databases">
        <title>Whole genome sequence of Paenibacillus sophorae DSM23020 for comparative genomics.</title>
        <authorList>
            <person name="Kim M.-J."/>
            <person name="Lee G."/>
            <person name="Shin J.-H."/>
        </authorList>
    </citation>
    <scope>NUCLEOTIDE SEQUENCE [LARGE SCALE GENOMIC DNA]</scope>
    <source>
        <strain evidence="4 5">DSM 23020</strain>
    </source>
</reference>
<sequence length="464" mass="50910">MAKRVCYDCNVRAFNNRKGRTVLKKKTKWAISTLLIAGLLAGCGNNGGGNSSAEGDSSGTKSEKVTLTFWRNSGNDAENSAYDKLVASFNESHPDIKVEMSPIPYADYDTKLRTSIASGNPPDIMAIDAPNMASYAQAGALQPLTEYFKKDGNLEDIPESTIKTYTYKNEIYMAPLTESSIALFYNKKMFEAKGIPLPSKNPDEPITWDQVLEAAQKLNDPAGGVYGIDPAQGFGNAGGTAYFKYPIIWQFGGDIMSPDGTTSKGYLDKPETKKALQFFSDLYNKSKVSSLEYPPDPFPNNQLAMTIDGSWSLGNYAEKFPNFKLGVDYDIAPLPKETQQAVANGSWSLAVSAKSKNPEAAWQFVNYVTGAEGSKTYCSITKDIPARYSVAKQFPELNEYPKNIFVVQNQKYGRPRPITPIFPQMSEAVNKMIEEVTISGRNVDAAVADAITKIDKAYADLPQK</sequence>
<keyword evidence="2" id="KW-0813">Transport</keyword>
<evidence type="ECO:0000256" key="1">
    <source>
        <dbReference type="ARBA" id="ARBA00008520"/>
    </source>
</evidence>
<accession>A0ABX8HM48</accession>
<dbReference type="Gene3D" id="3.40.190.10">
    <property type="entry name" value="Periplasmic binding protein-like II"/>
    <property type="match status" value="1"/>
</dbReference>
<dbReference type="InterPro" id="IPR006059">
    <property type="entry name" value="SBP"/>
</dbReference>
<proteinExistence type="inferred from homology"/>
<dbReference type="PANTHER" id="PTHR30061">
    <property type="entry name" value="MALTOSE-BINDING PERIPLASMIC PROTEIN"/>
    <property type="match status" value="1"/>
</dbReference>
<dbReference type="EMBL" id="CP076607">
    <property type="protein sequence ID" value="QWU17992.1"/>
    <property type="molecule type" value="Genomic_DNA"/>
</dbReference>
<keyword evidence="5" id="KW-1185">Reference proteome</keyword>
<evidence type="ECO:0000256" key="2">
    <source>
        <dbReference type="ARBA" id="ARBA00022448"/>
    </source>
</evidence>
<evidence type="ECO:0000313" key="4">
    <source>
        <dbReference type="EMBL" id="QWU17992.1"/>
    </source>
</evidence>
<organism evidence="4 5">
    <name type="scientific">Paenibacillus sophorae</name>
    <dbReference type="NCBI Taxonomy" id="1333845"/>
    <lineage>
        <taxon>Bacteria</taxon>
        <taxon>Bacillati</taxon>
        <taxon>Bacillota</taxon>
        <taxon>Bacilli</taxon>
        <taxon>Bacillales</taxon>
        <taxon>Paenibacillaceae</taxon>
        <taxon>Paenibacillus</taxon>
    </lineage>
</organism>
<dbReference type="SUPFAM" id="SSF53850">
    <property type="entry name" value="Periplasmic binding protein-like II"/>
    <property type="match status" value="1"/>
</dbReference>
<dbReference type="PANTHER" id="PTHR30061:SF50">
    <property type="entry name" value="MALTOSE_MALTODEXTRIN-BINDING PERIPLASMIC PROTEIN"/>
    <property type="match status" value="1"/>
</dbReference>
<evidence type="ECO:0000313" key="5">
    <source>
        <dbReference type="Proteomes" id="UP000683429"/>
    </source>
</evidence>
<name>A0ABX8HM48_9BACL</name>
<comment type="similarity">
    <text evidence="1">Belongs to the bacterial solute-binding protein 1 family.</text>
</comment>